<accession>A0A7W7QBG2</accession>
<reference evidence="2 3" key="1">
    <citation type="submission" date="2020-08" db="EMBL/GenBank/DDBJ databases">
        <title>Genomic Encyclopedia of Type Strains, Phase III (KMG-III): the genomes of soil and plant-associated and newly described type strains.</title>
        <authorList>
            <person name="Whitman W."/>
        </authorList>
    </citation>
    <scope>NUCLEOTIDE SEQUENCE [LARGE SCALE GENOMIC DNA]</scope>
    <source>
        <strain evidence="2 3">CECT 8960</strain>
    </source>
</reference>
<proteinExistence type="predicted"/>
<dbReference type="AlphaFoldDB" id="A0A7W7QBG2"/>
<comment type="caution">
    <text evidence="2">The sequence shown here is derived from an EMBL/GenBank/DDBJ whole genome shotgun (WGS) entry which is preliminary data.</text>
</comment>
<evidence type="ECO:0000256" key="1">
    <source>
        <dbReference type="SAM" id="MobiDB-lite"/>
    </source>
</evidence>
<organism evidence="2 3">
    <name type="scientific">Actinophytocola algeriensis</name>
    <dbReference type="NCBI Taxonomy" id="1768010"/>
    <lineage>
        <taxon>Bacteria</taxon>
        <taxon>Bacillati</taxon>
        <taxon>Actinomycetota</taxon>
        <taxon>Actinomycetes</taxon>
        <taxon>Pseudonocardiales</taxon>
        <taxon>Pseudonocardiaceae</taxon>
    </lineage>
</organism>
<evidence type="ECO:0000313" key="3">
    <source>
        <dbReference type="Proteomes" id="UP000520767"/>
    </source>
</evidence>
<name>A0A7W7QBG2_9PSEU</name>
<sequence>MSHKPQATAGAASEVEELVRRLDEVRSAITRARDLGVPAAVPEPLYRACLALVETHGGPRGGGMPLSGSYAQATRVRHAGEVDIADSLGLPSPADDLIGKVPLRQVLWEVITPGERFTVADVTERLEQRGVSWPSNKISNALGYWVSRRRLDRCKKGVYLYPENPVADDHLSDVAQQESPAGLASRAAKSVGGEENNSHVPSVETRQAM</sequence>
<evidence type="ECO:0000313" key="2">
    <source>
        <dbReference type="EMBL" id="MBB4910547.1"/>
    </source>
</evidence>
<dbReference type="RefSeq" id="WP_184814579.1">
    <property type="nucleotide sequence ID" value="NZ_JACHJQ010000007.1"/>
</dbReference>
<keyword evidence="3" id="KW-1185">Reference proteome</keyword>
<dbReference type="Proteomes" id="UP000520767">
    <property type="component" value="Unassembled WGS sequence"/>
</dbReference>
<gene>
    <name evidence="2" type="ORF">FHR82_006805</name>
</gene>
<protein>
    <submittedName>
        <fullName evidence="2">Uncharacterized protein</fullName>
    </submittedName>
</protein>
<feature type="compositionally biased region" description="Polar residues" evidence="1">
    <location>
        <begin position="198"/>
        <end position="209"/>
    </location>
</feature>
<feature type="region of interest" description="Disordered" evidence="1">
    <location>
        <begin position="174"/>
        <end position="209"/>
    </location>
</feature>
<dbReference type="EMBL" id="JACHJQ010000007">
    <property type="protein sequence ID" value="MBB4910547.1"/>
    <property type="molecule type" value="Genomic_DNA"/>
</dbReference>